<dbReference type="AlphaFoldDB" id="C5LWS7"/>
<feature type="signal peptide" evidence="1">
    <location>
        <begin position="1"/>
        <end position="24"/>
    </location>
</feature>
<dbReference type="RefSeq" id="XP_002766096.1">
    <property type="nucleotide sequence ID" value="XM_002766050.1"/>
</dbReference>
<feature type="non-terminal residue" evidence="2">
    <location>
        <position position="1"/>
    </location>
</feature>
<keyword evidence="3" id="KW-1185">Reference proteome</keyword>
<dbReference type="EMBL" id="GG686229">
    <property type="protein sequence ID" value="EEQ98813.1"/>
    <property type="molecule type" value="Genomic_DNA"/>
</dbReference>
<feature type="non-terminal residue" evidence="2">
    <location>
        <position position="154"/>
    </location>
</feature>
<sequence length="154" mass="17168">PFKLTQWFFCIVPVAVVKVISVEANSSKAPREMWPFPTFASPLRRYGCYHGQSLCSIAVNTKAIGSYTTLIIVSQLDDDGFIDYPFPNRRWIPAFNVTGYTVHVGGHGESMTVWMLPDNLSIGAYDVYTHDPVRSVHDATKFGVFYALPPSANC</sequence>
<feature type="chain" id="PRO_5002953194" evidence="1">
    <location>
        <begin position="25"/>
        <end position="154"/>
    </location>
</feature>
<accession>C5LWS7</accession>
<keyword evidence="1" id="KW-0732">Signal</keyword>
<name>C5LWS7_PERM5</name>
<evidence type="ECO:0000313" key="3">
    <source>
        <dbReference type="Proteomes" id="UP000007800"/>
    </source>
</evidence>
<dbReference type="InParanoid" id="C5LWS7"/>
<reference evidence="2 3" key="1">
    <citation type="submission" date="2008-07" db="EMBL/GenBank/DDBJ databases">
        <authorList>
            <person name="El-Sayed N."/>
            <person name="Caler E."/>
            <person name="Inman J."/>
            <person name="Amedeo P."/>
            <person name="Hass B."/>
            <person name="Wortman J."/>
        </authorList>
    </citation>
    <scope>NUCLEOTIDE SEQUENCE [LARGE SCALE GENOMIC DNA]</scope>
    <source>
        <strain evidence="3">ATCC 50983 / TXsc</strain>
    </source>
</reference>
<gene>
    <name evidence="2" type="ORF">Pmar_PMAR023833</name>
</gene>
<dbReference type="Proteomes" id="UP000007800">
    <property type="component" value="Unassembled WGS sequence"/>
</dbReference>
<dbReference type="GeneID" id="9062940"/>
<evidence type="ECO:0000313" key="2">
    <source>
        <dbReference type="EMBL" id="EEQ98813.1"/>
    </source>
</evidence>
<proteinExistence type="predicted"/>
<organism evidence="3">
    <name type="scientific">Perkinsus marinus (strain ATCC 50983 / TXsc)</name>
    <dbReference type="NCBI Taxonomy" id="423536"/>
    <lineage>
        <taxon>Eukaryota</taxon>
        <taxon>Sar</taxon>
        <taxon>Alveolata</taxon>
        <taxon>Perkinsozoa</taxon>
        <taxon>Perkinsea</taxon>
        <taxon>Perkinsida</taxon>
        <taxon>Perkinsidae</taxon>
        <taxon>Perkinsus</taxon>
    </lineage>
</organism>
<evidence type="ECO:0000256" key="1">
    <source>
        <dbReference type="SAM" id="SignalP"/>
    </source>
</evidence>
<protein>
    <submittedName>
        <fullName evidence="2">Uncharacterized protein</fullName>
    </submittedName>
</protein>